<keyword evidence="1" id="KW-0812">Transmembrane</keyword>
<evidence type="ECO:0000259" key="2">
    <source>
        <dbReference type="PROSITE" id="PS50887"/>
    </source>
</evidence>
<dbReference type="Gene3D" id="3.30.70.270">
    <property type="match status" value="1"/>
</dbReference>
<dbReference type="RefSeq" id="WP_209972302.1">
    <property type="nucleotide sequence ID" value="NZ_JAGGLB010000009.1"/>
</dbReference>
<organism evidence="3 4">
    <name type="scientific">Paenibacillus eucommiae</name>
    <dbReference type="NCBI Taxonomy" id="1355755"/>
    <lineage>
        <taxon>Bacteria</taxon>
        <taxon>Bacillati</taxon>
        <taxon>Bacillota</taxon>
        <taxon>Bacilli</taxon>
        <taxon>Bacillales</taxon>
        <taxon>Paenibacillaceae</taxon>
        <taxon>Paenibacillus</taxon>
    </lineage>
</organism>
<dbReference type="InterPro" id="IPR000014">
    <property type="entry name" value="PAS"/>
</dbReference>
<gene>
    <name evidence="3" type="ORF">J2Z66_003165</name>
</gene>
<dbReference type="SUPFAM" id="SSF55073">
    <property type="entry name" value="Nucleotide cyclase"/>
    <property type="match status" value="1"/>
</dbReference>
<evidence type="ECO:0000256" key="1">
    <source>
        <dbReference type="SAM" id="Phobius"/>
    </source>
</evidence>
<dbReference type="CDD" id="cd01949">
    <property type="entry name" value="GGDEF"/>
    <property type="match status" value="1"/>
</dbReference>
<reference evidence="3 4" key="1">
    <citation type="submission" date="2021-03" db="EMBL/GenBank/DDBJ databases">
        <title>Genomic Encyclopedia of Type Strains, Phase IV (KMG-IV): sequencing the most valuable type-strain genomes for metagenomic binning, comparative biology and taxonomic classification.</title>
        <authorList>
            <person name="Goeker M."/>
        </authorList>
    </citation>
    <scope>NUCLEOTIDE SEQUENCE [LARGE SCALE GENOMIC DNA]</scope>
    <source>
        <strain evidence="3 4">DSM 26048</strain>
    </source>
</reference>
<dbReference type="InterPro" id="IPR043128">
    <property type="entry name" value="Rev_trsase/Diguanyl_cyclase"/>
</dbReference>
<feature type="transmembrane region" description="Helical" evidence="1">
    <location>
        <begin position="96"/>
        <end position="115"/>
    </location>
</feature>
<protein>
    <submittedName>
        <fullName evidence="3">Diguanylate cyclase (GGDEF)-like protein</fullName>
    </submittedName>
</protein>
<keyword evidence="1" id="KW-1133">Transmembrane helix</keyword>
<feature type="transmembrane region" description="Helical" evidence="1">
    <location>
        <begin position="6"/>
        <end position="24"/>
    </location>
</feature>
<comment type="caution">
    <text evidence="3">The sequence shown here is derived from an EMBL/GenBank/DDBJ whole genome shotgun (WGS) entry which is preliminary data.</text>
</comment>
<evidence type="ECO:0000313" key="3">
    <source>
        <dbReference type="EMBL" id="MBP1991558.1"/>
    </source>
</evidence>
<dbReference type="Gene3D" id="3.30.450.20">
    <property type="entry name" value="PAS domain"/>
    <property type="match status" value="1"/>
</dbReference>
<evidence type="ECO:0000313" key="4">
    <source>
        <dbReference type="Proteomes" id="UP001519287"/>
    </source>
</evidence>
<proteinExistence type="predicted"/>
<sequence length="521" mass="58693">MQWMQGYQYYLVMGFFCGAYMSAIAYKYRKLPGRRYVWIVSLLNSLMILTTVFELTADSFTAKLWWRNVQQIPLFSCGLLLYLFAKDYVGKSTNEMKKTCILLSIPLIAYVLLIYTDQFHHLMRGDIGLETVEGLSGVKIQPTLLNKALIGYNQLLYLYGLFILAANLHRTPKHAFKQHLLLLAGLVSPVLLLLLFPLLKTQVIGFTALSFLPAGVIVYFALFRSQLSSIWPIAKDKIFESMKDGIVLMDRYDAIVDLNQSAEHMLSVMRGKRPQVWIGQPISLFLTSQPELLGAYSTKQESHLEIAIGEAKDVWYGISLIPIGVKDAQPTGMLLILNDRSDKKRYERELIHQATIDDLTGVCNRKHFLRKVKDQLEKESVGISLLLVDIDDFKSINDTYGHLAGDQALIAFSALMQRLFYGKGIVGRVGGEEFAVCLAGFSESELLEEAEKFRIAIASHQIDLHIGKQIYITASIGAVYADKAGVMFEELYHKADEALYISKESGKNKTTLGKRPSTVEV</sequence>
<dbReference type="PANTHER" id="PTHR45138">
    <property type="entry name" value="REGULATORY COMPONENTS OF SENSORY TRANSDUCTION SYSTEM"/>
    <property type="match status" value="1"/>
</dbReference>
<feature type="transmembrane region" description="Helical" evidence="1">
    <location>
        <begin position="204"/>
        <end position="223"/>
    </location>
</feature>
<dbReference type="Pfam" id="PF16927">
    <property type="entry name" value="HisKA_7TM"/>
    <property type="match status" value="1"/>
</dbReference>
<dbReference type="Pfam" id="PF00990">
    <property type="entry name" value="GGDEF"/>
    <property type="match status" value="1"/>
</dbReference>
<dbReference type="PROSITE" id="PS50887">
    <property type="entry name" value="GGDEF"/>
    <property type="match status" value="1"/>
</dbReference>
<feature type="domain" description="GGDEF" evidence="2">
    <location>
        <begin position="381"/>
        <end position="515"/>
    </location>
</feature>
<feature type="transmembrane region" description="Helical" evidence="1">
    <location>
        <begin position="36"/>
        <end position="53"/>
    </location>
</feature>
<keyword evidence="1" id="KW-0472">Membrane</keyword>
<dbReference type="EMBL" id="JAGGLB010000009">
    <property type="protein sequence ID" value="MBP1991558.1"/>
    <property type="molecule type" value="Genomic_DNA"/>
</dbReference>
<dbReference type="InterPro" id="IPR031621">
    <property type="entry name" value="HisKA_7TM"/>
</dbReference>
<dbReference type="PANTHER" id="PTHR45138:SF9">
    <property type="entry name" value="DIGUANYLATE CYCLASE DGCM-RELATED"/>
    <property type="match status" value="1"/>
</dbReference>
<name>A0ABS4IVL8_9BACL</name>
<feature type="transmembrane region" description="Helical" evidence="1">
    <location>
        <begin position="180"/>
        <end position="198"/>
    </location>
</feature>
<dbReference type="SMART" id="SM00267">
    <property type="entry name" value="GGDEF"/>
    <property type="match status" value="1"/>
</dbReference>
<dbReference type="InterPro" id="IPR000160">
    <property type="entry name" value="GGDEF_dom"/>
</dbReference>
<dbReference type="Proteomes" id="UP001519287">
    <property type="component" value="Unassembled WGS sequence"/>
</dbReference>
<feature type="transmembrane region" description="Helical" evidence="1">
    <location>
        <begin position="65"/>
        <end position="84"/>
    </location>
</feature>
<accession>A0ABS4IVL8</accession>
<dbReference type="InterPro" id="IPR029787">
    <property type="entry name" value="Nucleotide_cyclase"/>
</dbReference>
<feature type="transmembrane region" description="Helical" evidence="1">
    <location>
        <begin position="149"/>
        <end position="168"/>
    </location>
</feature>
<dbReference type="Pfam" id="PF13188">
    <property type="entry name" value="PAS_8"/>
    <property type="match status" value="1"/>
</dbReference>
<keyword evidence="4" id="KW-1185">Reference proteome</keyword>
<dbReference type="NCBIfam" id="TIGR00254">
    <property type="entry name" value="GGDEF"/>
    <property type="match status" value="1"/>
</dbReference>
<dbReference type="InterPro" id="IPR050469">
    <property type="entry name" value="Diguanylate_Cyclase"/>
</dbReference>